<reference evidence="5 6" key="1">
    <citation type="submission" date="2019-03" db="EMBL/GenBank/DDBJ databases">
        <title>First draft genome of Liparis tanakae, snailfish: a comprehensive survey of snailfish specific genes.</title>
        <authorList>
            <person name="Kim W."/>
            <person name="Song I."/>
            <person name="Jeong J.-H."/>
            <person name="Kim D."/>
            <person name="Kim S."/>
            <person name="Ryu S."/>
            <person name="Song J.Y."/>
            <person name="Lee S.K."/>
        </authorList>
    </citation>
    <scope>NUCLEOTIDE SEQUENCE [LARGE SCALE GENOMIC DNA]</scope>
    <source>
        <tissue evidence="5">Muscle</tissue>
    </source>
</reference>
<dbReference type="EMBL" id="SRLO01000540">
    <property type="protein sequence ID" value="TNN52633.1"/>
    <property type="molecule type" value="Genomic_DNA"/>
</dbReference>
<feature type="domain" description="ZP-C" evidence="4">
    <location>
        <begin position="14"/>
        <end position="95"/>
    </location>
</feature>
<dbReference type="AlphaFoldDB" id="A0A4Z2GIF6"/>
<organism evidence="5 6">
    <name type="scientific">Liparis tanakae</name>
    <name type="common">Tanaka's snailfish</name>
    <dbReference type="NCBI Taxonomy" id="230148"/>
    <lineage>
        <taxon>Eukaryota</taxon>
        <taxon>Metazoa</taxon>
        <taxon>Chordata</taxon>
        <taxon>Craniata</taxon>
        <taxon>Vertebrata</taxon>
        <taxon>Euteleostomi</taxon>
        <taxon>Actinopterygii</taxon>
        <taxon>Neopterygii</taxon>
        <taxon>Teleostei</taxon>
        <taxon>Neoteleostei</taxon>
        <taxon>Acanthomorphata</taxon>
        <taxon>Eupercaria</taxon>
        <taxon>Perciformes</taxon>
        <taxon>Cottioidei</taxon>
        <taxon>Cottales</taxon>
        <taxon>Liparidae</taxon>
        <taxon>Liparis</taxon>
    </lineage>
</organism>
<dbReference type="GO" id="GO:0007339">
    <property type="term" value="P:binding of sperm to zona pellucida"/>
    <property type="evidence" value="ECO:0007669"/>
    <property type="project" value="TreeGrafter"/>
</dbReference>
<gene>
    <name evidence="5" type="primary">ZP4_2</name>
    <name evidence="5" type="ORF">EYF80_037143</name>
</gene>
<dbReference type="InterPro" id="IPR042235">
    <property type="entry name" value="ZP-C_dom"/>
</dbReference>
<dbReference type="GO" id="GO:0035805">
    <property type="term" value="C:egg coat"/>
    <property type="evidence" value="ECO:0007669"/>
    <property type="project" value="TreeGrafter"/>
</dbReference>
<evidence type="ECO:0000256" key="1">
    <source>
        <dbReference type="ARBA" id="ARBA00004236"/>
    </source>
</evidence>
<dbReference type="GO" id="GO:0035804">
    <property type="term" value="F:structural constituent of egg coat"/>
    <property type="evidence" value="ECO:0007669"/>
    <property type="project" value="TreeGrafter"/>
</dbReference>
<dbReference type="Proteomes" id="UP000314294">
    <property type="component" value="Unassembled WGS sequence"/>
</dbReference>
<dbReference type="InterPro" id="IPR055355">
    <property type="entry name" value="ZP-C"/>
</dbReference>
<evidence type="ECO:0000256" key="3">
    <source>
        <dbReference type="ARBA" id="ARBA00023136"/>
    </source>
</evidence>
<keyword evidence="2" id="KW-1003">Cell membrane</keyword>
<accession>A0A4Z2GIF6</accession>
<dbReference type="Pfam" id="PF00100">
    <property type="entry name" value="Zona_pellucida"/>
    <property type="match status" value="1"/>
</dbReference>
<dbReference type="GO" id="GO:0005886">
    <property type="term" value="C:plasma membrane"/>
    <property type="evidence" value="ECO:0007669"/>
    <property type="project" value="UniProtKB-SubCell"/>
</dbReference>
<evidence type="ECO:0000313" key="5">
    <source>
        <dbReference type="EMBL" id="TNN52633.1"/>
    </source>
</evidence>
<keyword evidence="6" id="KW-1185">Reference proteome</keyword>
<dbReference type="InterPro" id="IPR051148">
    <property type="entry name" value="Zona_Pellucida_Domain_gp"/>
</dbReference>
<dbReference type="Gene3D" id="2.60.40.4100">
    <property type="entry name" value="Zona pellucida, ZP-C domain"/>
    <property type="match status" value="1"/>
</dbReference>
<dbReference type="PANTHER" id="PTHR23343">
    <property type="entry name" value="ZONA PELLUCIDA SPERM-BINDING PROTEIN"/>
    <property type="match status" value="1"/>
</dbReference>
<protein>
    <submittedName>
        <fullName evidence="5">Zona pellucida sperm-binding protein 4</fullName>
    </submittedName>
</protein>
<name>A0A4Z2GIF6_9TELE</name>
<proteinExistence type="predicted"/>
<dbReference type="OrthoDB" id="8919081at2759"/>
<evidence type="ECO:0000259" key="4">
    <source>
        <dbReference type="Pfam" id="PF00100"/>
    </source>
</evidence>
<dbReference type="PANTHER" id="PTHR23343:SF31">
    <property type="entry name" value="ZONA PELLUCIDA SPERM-BINDING PROTEIN 4"/>
    <property type="match status" value="1"/>
</dbReference>
<dbReference type="GO" id="GO:0032190">
    <property type="term" value="F:acrosin binding"/>
    <property type="evidence" value="ECO:0007669"/>
    <property type="project" value="TreeGrafter"/>
</dbReference>
<sequence>MKTLTLTNTEELSSCRFFSSRCPNRNDKYLSSLVPVGSSSGLFYPSHYRRFLFKMFTFVGQTSSANKSIKSQPLREQVYIHCSTAVCTPVKGYSCEPVCYRKKRDVMDVAQTSSQPKVVASVGPVDMGASWQ</sequence>
<comment type="caution">
    <text evidence="5">The sequence shown here is derived from an EMBL/GenBank/DDBJ whole genome shotgun (WGS) entry which is preliminary data.</text>
</comment>
<keyword evidence="3" id="KW-0472">Membrane</keyword>
<dbReference type="GO" id="GO:0060468">
    <property type="term" value="P:prevention of polyspermy"/>
    <property type="evidence" value="ECO:0007669"/>
    <property type="project" value="TreeGrafter"/>
</dbReference>
<comment type="subcellular location">
    <subcellularLocation>
        <location evidence="1">Cell membrane</location>
    </subcellularLocation>
</comment>
<evidence type="ECO:0000256" key="2">
    <source>
        <dbReference type="ARBA" id="ARBA00022475"/>
    </source>
</evidence>
<evidence type="ECO:0000313" key="6">
    <source>
        <dbReference type="Proteomes" id="UP000314294"/>
    </source>
</evidence>